<comment type="similarity">
    <text evidence="2">Belongs to the Tymovirales TGBp3 protein family.</text>
</comment>
<evidence type="ECO:0000256" key="4">
    <source>
        <dbReference type="ARBA" id="ARBA00022448"/>
    </source>
</evidence>
<evidence type="ECO:0000313" key="15">
    <source>
        <dbReference type="EMBL" id="AAR89417.1"/>
    </source>
</evidence>
<evidence type="ECO:0000256" key="3">
    <source>
        <dbReference type="ARBA" id="ARBA00013812"/>
    </source>
</evidence>
<comment type="function">
    <text evidence="11">Plays a role in viral cell-to-cell propagation, by facilitating genome transport to neighboring plant cells through plasmosdesmata. May induce the formation of granular vesicles derived from the Endoplasmic reticulum, which align on actin filaments.</text>
</comment>
<evidence type="ECO:0000256" key="14">
    <source>
        <dbReference type="SAM" id="Phobius"/>
    </source>
</evidence>
<proteinExistence type="inferred from homology"/>
<evidence type="ECO:0000313" key="16">
    <source>
        <dbReference type="Proteomes" id="UP000203562"/>
    </source>
</evidence>
<dbReference type="EMBL" id="AY505475">
    <property type="protein sequence ID" value="AAR89417.1"/>
    <property type="molecule type" value="Genomic_RNA"/>
</dbReference>
<dbReference type="KEGG" id="vg:2716687"/>
<keyword evidence="5 14" id="KW-0812">Transmembrane</keyword>
<organism evidence="15 16">
    <name type="scientific">Poplar mosaic virus</name>
    <dbReference type="NCBI Taxonomy" id="12166"/>
    <lineage>
        <taxon>Viruses</taxon>
        <taxon>Riboviria</taxon>
        <taxon>Orthornavirae</taxon>
        <taxon>Kitrinoviricota</taxon>
        <taxon>Alsuviricetes</taxon>
        <taxon>Tymovirales</taxon>
        <taxon>Betaflexiviridae</taxon>
        <taxon>Quinvirinae</taxon>
        <taxon>Carlavirus</taxon>
        <taxon>Carlavirus populi</taxon>
    </lineage>
</organism>
<evidence type="ECO:0000256" key="7">
    <source>
        <dbReference type="ARBA" id="ARBA00022989"/>
    </source>
</evidence>
<dbReference type="Proteomes" id="UP000203562">
    <property type="component" value="Segment"/>
</dbReference>
<keyword evidence="9 14" id="KW-0472">Membrane</keyword>
<dbReference type="GO" id="GO:0046740">
    <property type="term" value="P:transport of virus in host, cell to cell"/>
    <property type="evidence" value="ECO:0007669"/>
    <property type="project" value="UniProtKB-KW"/>
</dbReference>
<keyword evidence="8" id="KW-0916">Viral movement protein</keyword>
<dbReference type="RefSeq" id="NP_958174.1">
    <property type="nucleotide sequence ID" value="NC_005343.1"/>
</dbReference>
<evidence type="ECO:0000256" key="11">
    <source>
        <dbReference type="ARBA" id="ARBA00025270"/>
    </source>
</evidence>
<accession>Q6RBY6</accession>
<keyword evidence="16" id="KW-1185">Reference proteome</keyword>
<evidence type="ECO:0000256" key="9">
    <source>
        <dbReference type="ARBA" id="ARBA00023136"/>
    </source>
</evidence>
<sequence length="71" mass="8042">MWSDSLVSRVCVPIIVVCTSIALLNVVSFRSECSCVVHITGESIDIRGCSFTPDFIEYAKTLRVFNHRYQE</sequence>
<evidence type="ECO:0000256" key="6">
    <source>
        <dbReference type="ARBA" id="ARBA00022870"/>
    </source>
</evidence>
<evidence type="ECO:0000256" key="5">
    <source>
        <dbReference type="ARBA" id="ARBA00022692"/>
    </source>
</evidence>
<evidence type="ECO:0000256" key="13">
    <source>
        <dbReference type="ARBA" id="ARBA00033148"/>
    </source>
</evidence>
<evidence type="ECO:0000256" key="8">
    <source>
        <dbReference type="ARBA" id="ARBA00023031"/>
    </source>
</evidence>
<feature type="transmembrane region" description="Helical" evidence="14">
    <location>
        <begin position="6"/>
        <end position="27"/>
    </location>
</feature>
<dbReference type="GO" id="GO:0044167">
    <property type="term" value="C:host cell endoplasmic reticulum membrane"/>
    <property type="evidence" value="ECO:0007669"/>
    <property type="project" value="UniProtKB-SubCell"/>
</dbReference>
<dbReference type="Pfam" id="PF02495">
    <property type="entry name" value="TGBp3"/>
    <property type="match status" value="1"/>
</dbReference>
<keyword evidence="10" id="KW-1038">Host endoplasmic reticulum</keyword>
<keyword evidence="7 14" id="KW-1133">Transmembrane helix</keyword>
<evidence type="ECO:0000256" key="1">
    <source>
        <dbReference type="ARBA" id="ARBA00004625"/>
    </source>
</evidence>
<comment type="subcellular location">
    <subcellularLocation>
        <location evidence="1">Host endoplasmic reticulum membrane</location>
    </subcellularLocation>
</comment>
<protein>
    <recommendedName>
        <fullName evidence="3">Movement protein TGBp3</fullName>
    </recommendedName>
    <alternativeName>
        <fullName evidence="12">7 kDa protein</fullName>
    </alternativeName>
    <alternativeName>
        <fullName evidence="13">Triple gene block 3 protein</fullName>
    </alternativeName>
</protein>
<name>Q6RBY6_9VIRU</name>
<evidence type="ECO:0000256" key="2">
    <source>
        <dbReference type="ARBA" id="ARBA00010355"/>
    </source>
</evidence>
<keyword evidence="6" id="KW-1043">Host membrane</keyword>
<keyword evidence="4" id="KW-0813">Transport</keyword>
<reference evidence="15 16" key="1">
    <citation type="journal article" date="2004" name="Arch. Virol.">
        <title>Complete nucleotide sequence of the genomic RNA of poplar mosaic virus (Genus Carlavirus).</title>
        <authorList>
            <person name="Smith C.M."/>
            <person name="Campbell M.M."/>
        </authorList>
    </citation>
    <scope>NUCLEOTIDE SEQUENCE [LARGE SCALE GENOMIC DNA]</scope>
    <source>
        <strain evidence="15">PV-0341</strain>
    </source>
</reference>
<dbReference type="GeneID" id="2716687"/>
<dbReference type="InterPro" id="IPR003411">
    <property type="entry name" value="TGBp3"/>
</dbReference>
<evidence type="ECO:0000256" key="12">
    <source>
        <dbReference type="ARBA" id="ARBA00030266"/>
    </source>
</evidence>
<evidence type="ECO:0000256" key="10">
    <source>
        <dbReference type="ARBA" id="ARBA00023184"/>
    </source>
</evidence>
<dbReference type="OrthoDB" id="29091at10239"/>
<gene>
    <name evidence="15" type="primary">ORF4</name>
</gene>